<dbReference type="InParanoid" id="B7PCX7"/>
<keyword evidence="3" id="KW-1185">Reference proteome</keyword>
<dbReference type="AlphaFoldDB" id="B7PCX7"/>
<gene>
    <name evidence="1" type="ORF">IscW_ISCW002290</name>
</gene>
<proteinExistence type="predicted"/>
<dbReference type="EnsemblMetazoa" id="ISCW002290-RA">
    <property type="protein sequence ID" value="ISCW002290-PA"/>
    <property type="gene ID" value="ISCW002290"/>
</dbReference>
<organism>
    <name type="scientific">Ixodes scapularis</name>
    <name type="common">Black-legged tick</name>
    <name type="synonym">Deer tick</name>
    <dbReference type="NCBI Taxonomy" id="6945"/>
    <lineage>
        <taxon>Eukaryota</taxon>
        <taxon>Metazoa</taxon>
        <taxon>Ecdysozoa</taxon>
        <taxon>Arthropoda</taxon>
        <taxon>Chelicerata</taxon>
        <taxon>Arachnida</taxon>
        <taxon>Acari</taxon>
        <taxon>Parasitiformes</taxon>
        <taxon>Ixodida</taxon>
        <taxon>Ixodoidea</taxon>
        <taxon>Ixodidae</taxon>
        <taxon>Ixodinae</taxon>
        <taxon>Ixodes</taxon>
    </lineage>
</organism>
<reference evidence="1 3" key="1">
    <citation type="submission" date="2008-03" db="EMBL/GenBank/DDBJ databases">
        <title>Annotation of Ixodes scapularis.</title>
        <authorList>
            <consortium name="Ixodes scapularis Genome Project Consortium"/>
            <person name="Caler E."/>
            <person name="Hannick L.I."/>
            <person name="Bidwell S."/>
            <person name="Joardar V."/>
            <person name="Thiagarajan M."/>
            <person name="Amedeo P."/>
            <person name="Galinsky K.J."/>
            <person name="Schobel S."/>
            <person name="Inman J."/>
            <person name="Hostetler J."/>
            <person name="Miller J."/>
            <person name="Hammond M."/>
            <person name="Megy K."/>
            <person name="Lawson D."/>
            <person name="Kodira C."/>
            <person name="Sutton G."/>
            <person name="Meyer J."/>
            <person name="Hill C.A."/>
            <person name="Birren B."/>
            <person name="Nene V."/>
            <person name="Collins F."/>
            <person name="Alarcon-Chaidez F."/>
            <person name="Wikel S."/>
            <person name="Strausberg R."/>
        </authorList>
    </citation>
    <scope>NUCLEOTIDE SEQUENCE [LARGE SCALE GENOMIC DNA]</scope>
    <source>
        <strain evidence="3">Wikel</strain>
        <strain evidence="1">Wikel colony</strain>
    </source>
</reference>
<evidence type="ECO:0000313" key="2">
    <source>
        <dbReference type="EnsemblMetazoa" id="ISCW002290-PA"/>
    </source>
</evidence>
<dbReference type="PaxDb" id="6945-B7PCX7"/>
<dbReference type="VEuPathDB" id="VectorBase:ISCW002290"/>
<protein>
    <submittedName>
        <fullName evidence="1 2">Uncharacterized protein</fullName>
    </submittedName>
</protein>
<dbReference type="EMBL" id="DS686886">
    <property type="protein sequence ID" value="EEC04449.1"/>
    <property type="molecule type" value="Genomic_DNA"/>
</dbReference>
<evidence type="ECO:0000313" key="1">
    <source>
        <dbReference type="EMBL" id="EEC04449.1"/>
    </source>
</evidence>
<dbReference type="EMBL" id="ABJB010187103">
    <property type="status" value="NOT_ANNOTATED_CDS"/>
    <property type="molecule type" value="Genomic_DNA"/>
</dbReference>
<evidence type="ECO:0000313" key="3">
    <source>
        <dbReference type="Proteomes" id="UP000001555"/>
    </source>
</evidence>
<reference evidence="2" key="2">
    <citation type="submission" date="2020-05" db="UniProtKB">
        <authorList>
            <consortium name="EnsemblMetazoa"/>
        </authorList>
    </citation>
    <scope>IDENTIFICATION</scope>
    <source>
        <strain evidence="2">wikel</strain>
    </source>
</reference>
<accession>B7PCX7</accession>
<name>B7PCX7_IXOSC</name>
<sequence>MPIIAQEDCGPLMQQQLNITDTRASDRHQVDRVNRALLQTSWKLAPKRQPT</sequence>
<dbReference type="Proteomes" id="UP000001555">
    <property type="component" value="Unassembled WGS sequence"/>
</dbReference>
<dbReference type="VEuPathDB" id="VectorBase:ISCI002290"/>
<dbReference type="HOGENOM" id="CLU_3108731_0_0_1"/>